<comment type="similarity">
    <text evidence="1">Belongs to the TRAFAC class TrmE-Era-EngA-EngB-Septin-like GTPase superfamily. EngA (Der) GTPase family.</text>
</comment>
<dbReference type="Gene3D" id="3.30.300.20">
    <property type="match status" value="1"/>
</dbReference>
<keyword evidence="6" id="KW-0808">Transferase</keyword>
<evidence type="ECO:0000256" key="1">
    <source>
        <dbReference type="ARBA" id="ARBA00008279"/>
    </source>
</evidence>
<dbReference type="GO" id="GO:0005525">
    <property type="term" value="F:GTP binding"/>
    <property type="evidence" value="ECO:0007669"/>
    <property type="project" value="UniProtKB-KW"/>
</dbReference>
<feature type="transmembrane region" description="Helical" evidence="17">
    <location>
        <begin position="504"/>
        <end position="526"/>
    </location>
</feature>
<dbReference type="NCBIfam" id="TIGR03594">
    <property type="entry name" value="GTPase_EngA"/>
    <property type="match status" value="1"/>
</dbReference>
<evidence type="ECO:0000256" key="15">
    <source>
        <dbReference type="ARBA" id="ARBA00023264"/>
    </source>
</evidence>
<dbReference type="PRINTS" id="PR00326">
    <property type="entry name" value="GTP1OBG"/>
</dbReference>
<dbReference type="PANTHER" id="PTHR43834">
    <property type="entry name" value="GTPASE DER"/>
    <property type="match status" value="1"/>
</dbReference>
<evidence type="ECO:0000256" key="13">
    <source>
        <dbReference type="ARBA" id="ARBA00023136"/>
    </source>
</evidence>
<dbReference type="InterPro" id="IPR031166">
    <property type="entry name" value="G_ENGA"/>
</dbReference>
<dbReference type="InterPro" id="IPR006073">
    <property type="entry name" value="GTP-bd"/>
</dbReference>
<evidence type="ECO:0000259" key="18">
    <source>
        <dbReference type="PROSITE" id="PS51712"/>
    </source>
</evidence>
<dbReference type="Pfam" id="PF01926">
    <property type="entry name" value="MMR_HSR1"/>
    <property type="match status" value="1"/>
</dbReference>
<dbReference type="FunFam" id="3.40.50.300:FF:000040">
    <property type="entry name" value="GTPase Der"/>
    <property type="match status" value="1"/>
</dbReference>
<dbReference type="Pfam" id="PF02660">
    <property type="entry name" value="G3P_acyltransf"/>
    <property type="match status" value="1"/>
</dbReference>
<keyword evidence="7 17" id="KW-0812">Transmembrane</keyword>
<evidence type="ECO:0000256" key="4">
    <source>
        <dbReference type="ARBA" id="ARBA00022516"/>
    </source>
</evidence>
<dbReference type="NCBIfam" id="TIGR00231">
    <property type="entry name" value="small_GTP"/>
    <property type="match status" value="1"/>
</dbReference>
<dbReference type="Gene3D" id="3.40.50.300">
    <property type="entry name" value="P-loop containing nucleotide triphosphate hydrolases"/>
    <property type="match status" value="2"/>
</dbReference>
<proteinExistence type="inferred from homology"/>
<organism evidence="19 20">
    <name type="scientific">Geodia barretti</name>
    <name type="common">Barrett's horny sponge</name>
    <dbReference type="NCBI Taxonomy" id="519541"/>
    <lineage>
        <taxon>Eukaryota</taxon>
        <taxon>Metazoa</taxon>
        <taxon>Porifera</taxon>
        <taxon>Demospongiae</taxon>
        <taxon>Heteroscleromorpha</taxon>
        <taxon>Tetractinellida</taxon>
        <taxon>Astrophorina</taxon>
        <taxon>Geodiidae</taxon>
        <taxon>Geodia</taxon>
    </lineage>
</organism>
<dbReference type="PROSITE" id="PS51712">
    <property type="entry name" value="G_ENGA"/>
    <property type="match status" value="1"/>
</dbReference>
<dbReference type="GO" id="GO:0005886">
    <property type="term" value="C:plasma membrane"/>
    <property type="evidence" value="ECO:0007669"/>
    <property type="project" value="InterPro"/>
</dbReference>
<dbReference type="Proteomes" id="UP001174909">
    <property type="component" value="Unassembled WGS sequence"/>
</dbReference>
<dbReference type="InterPro" id="IPR003811">
    <property type="entry name" value="G3P_acylTferase_PlsY"/>
</dbReference>
<dbReference type="SUPFAM" id="SSF52540">
    <property type="entry name" value="P-loop containing nucleoside triphosphate hydrolases"/>
    <property type="match status" value="2"/>
</dbReference>
<keyword evidence="3" id="KW-1003">Cell membrane</keyword>
<evidence type="ECO:0000313" key="19">
    <source>
        <dbReference type="EMBL" id="CAI7989748.1"/>
    </source>
</evidence>
<evidence type="ECO:0000256" key="10">
    <source>
        <dbReference type="ARBA" id="ARBA00022989"/>
    </source>
</evidence>
<dbReference type="NCBIfam" id="TIGR00023">
    <property type="entry name" value="glycerol-3-phosphate 1-O-acyltransferase PlsY"/>
    <property type="match status" value="1"/>
</dbReference>
<dbReference type="GO" id="GO:0042254">
    <property type="term" value="P:ribosome biogenesis"/>
    <property type="evidence" value="ECO:0007669"/>
    <property type="project" value="UniProtKB-KW"/>
</dbReference>
<dbReference type="SMART" id="SM01207">
    <property type="entry name" value="G3P_acyltransf"/>
    <property type="match status" value="1"/>
</dbReference>
<keyword evidence="14" id="KW-0594">Phospholipid biosynthesis</keyword>
<evidence type="ECO:0000256" key="17">
    <source>
        <dbReference type="SAM" id="Phobius"/>
    </source>
</evidence>
<keyword evidence="20" id="KW-1185">Reference proteome</keyword>
<reference evidence="19" key="1">
    <citation type="submission" date="2023-03" db="EMBL/GenBank/DDBJ databases">
        <authorList>
            <person name="Steffen K."/>
            <person name="Cardenas P."/>
        </authorList>
    </citation>
    <scope>NUCLEOTIDE SEQUENCE</scope>
</reference>
<feature type="transmembrane region" description="Helical" evidence="17">
    <location>
        <begin position="416"/>
        <end position="438"/>
    </location>
</feature>
<evidence type="ECO:0000256" key="8">
    <source>
        <dbReference type="ARBA" id="ARBA00022737"/>
    </source>
</evidence>
<feature type="transmembrane region" description="Helical" evidence="17">
    <location>
        <begin position="532"/>
        <end position="554"/>
    </location>
</feature>
<protein>
    <recommendedName>
        <fullName evidence="2">GTPase Der</fullName>
    </recommendedName>
    <alternativeName>
        <fullName evidence="16">GTP-binding protein EngA</fullName>
    </alternativeName>
</protein>
<accession>A0AA35QS05</accession>
<evidence type="ECO:0000256" key="16">
    <source>
        <dbReference type="ARBA" id="ARBA00032345"/>
    </source>
</evidence>
<evidence type="ECO:0000256" key="7">
    <source>
        <dbReference type="ARBA" id="ARBA00022692"/>
    </source>
</evidence>
<evidence type="ECO:0000256" key="5">
    <source>
        <dbReference type="ARBA" id="ARBA00022517"/>
    </source>
</evidence>
<evidence type="ECO:0000256" key="12">
    <source>
        <dbReference type="ARBA" id="ARBA00023134"/>
    </source>
</evidence>
<keyword evidence="5" id="KW-0690">Ribosome biogenesis</keyword>
<keyword evidence="11" id="KW-0443">Lipid metabolism</keyword>
<dbReference type="GO" id="GO:0008654">
    <property type="term" value="P:phospholipid biosynthetic process"/>
    <property type="evidence" value="ECO:0007669"/>
    <property type="project" value="UniProtKB-KW"/>
</dbReference>
<keyword evidence="10 17" id="KW-1133">Transmembrane helix</keyword>
<evidence type="ECO:0000256" key="6">
    <source>
        <dbReference type="ARBA" id="ARBA00022679"/>
    </source>
</evidence>
<keyword evidence="15" id="KW-1208">Phospholipid metabolism</keyword>
<keyword evidence="8" id="KW-0677">Repeat</keyword>
<dbReference type="EMBL" id="CASHTH010000036">
    <property type="protein sequence ID" value="CAI7989748.1"/>
    <property type="molecule type" value="Genomic_DNA"/>
</dbReference>
<feature type="transmembrane region" description="Helical" evidence="17">
    <location>
        <begin position="475"/>
        <end position="497"/>
    </location>
</feature>
<comment type="caution">
    <text evidence="19">The sequence shown here is derived from an EMBL/GenBank/DDBJ whole genome shotgun (WGS) entry which is preliminary data.</text>
</comment>
<dbReference type="InterPro" id="IPR015946">
    <property type="entry name" value="KH_dom-like_a/b"/>
</dbReference>
<dbReference type="PANTHER" id="PTHR43834:SF6">
    <property type="entry name" value="GTPASE DER"/>
    <property type="match status" value="1"/>
</dbReference>
<keyword evidence="12" id="KW-0342">GTP-binding</keyword>
<sequence>MFPETDIWQQVKGQIEVAINDADVIVFAVDSTIGVTPADVDVADALRRTEKPIVLVANKADNDRLATNAAEFYELGAGTPIPVSAFHNLGVDDLMAEVVSHFATAPAFLEPEADLKLAIIGRPNVGKSMLLNAIAGEKRAIVSDIPGTTRDSLDSLMQFDDWSVLLIDTAGIRRRGRIEKGIERYSVLRAVRAIDRADIAILLMDATELASAQDTHIAKYILDGFKGIILGVNKWDLAGEAGLTQAQAIQQVRERFRFASYAPICFTSALNGSGIANLLDTARQVYQEWTKGVPRYELRRRVMSAVAEHPPSLSGRNSLKIYSVAQDATGPPSFTFFVNRSDMVHFSYKRYLENALRAAEIAMIAYLVMIPIGYLLGAIPFGLILGKLFRGVDVREYGSGKTGMTNVMRTAGVRPALLSLALDMGKAVLAVVLARAFFDSRGAEAAAAIAAVMGHNWPVFVGFRGGRGTAPGWGALIILSPLAGLVASIVGIVAIAVSRYVSLGSILGTLSGIITLIILAVLGMTIEGSSDAFWFASAEYIWFAVIGASLVIGLHKDNIQRLISGNERKLGQSALPAD</sequence>
<keyword evidence="9" id="KW-0547">Nucleotide-binding</keyword>
<gene>
    <name evidence="19" type="ORF">GBAR_LOCUS314</name>
</gene>
<keyword evidence="13 17" id="KW-0472">Membrane</keyword>
<evidence type="ECO:0000256" key="14">
    <source>
        <dbReference type="ARBA" id="ARBA00023209"/>
    </source>
</evidence>
<dbReference type="GO" id="GO:0043022">
    <property type="term" value="F:ribosome binding"/>
    <property type="evidence" value="ECO:0007669"/>
    <property type="project" value="TreeGrafter"/>
</dbReference>
<evidence type="ECO:0000256" key="9">
    <source>
        <dbReference type="ARBA" id="ARBA00022741"/>
    </source>
</evidence>
<dbReference type="InterPro" id="IPR005225">
    <property type="entry name" value="Small_GTP-bd"/>
</dbReference>
<dbReference type="AlphaFoldDB" id="A0AA35QS05"/>
<evidence type="ECO:0000256" key="11">
    <source>
        <dbReference type="ARBA" id="ARBA00023098"/>
    </source>
</evidence>
<feature type="transmembrane region" description="Helical" evidence="17">
    <location>
        <begin position="364"/>
        <end position="385"/>
    </location>
</feature>
<evidence type="ECO:0000313" key="20">
    <source>
        <dbReference type="Proteomes" id="UP001174909"/>
    </source>
</evidence>
<evidence type="ECO:0000256" key="2">
    <source>
        <dbReference type="ARBA" id="ARBA00020953"/>
    </source>
</evidence>
<dbReference type="InterPro" id="IPR032859">
    <property type="entry name" value="KH_dom-like"/>
</dbReference>
<dbReference type="GO" id="GO:0043772">
    <property type="term" value="F:acyl-phosphate glycerol-3-phosphate acyltransferase activity"/>
    <property type="evidence" value="ECO:0007669"/>
    <property type="project" value="InterPro"/>
</dbReference>
<dbReference type="HAMAP" id="MF_01043">
    <property type="entry name" value="PlsY"/>
    <property type="match status" value="1"/>
</dbReference>
<dbReference type="InterPro" id="IPR027417">
    <property type="entry name" value="P-loop_NTPase"/>
</dbReference>
<name>A0AA35QS05_GEOBA</name>
<dbReference type="CDD" id="cd01895">
    <property type="entry name" value="EngA2"/>
    <property type="match status" value="1"/>
</dbReference>
<evidence type="ECO:0000256" key="3">
    <source>
        <dbReference type="ARBA" id="ARBA00022475"/>
    </source>
</evidence>
<feature type="domain" description="EngA-type G" evidence="18">
    <location>
        <begin position="115"/>
        <end position="290"/>
    </location>
</feature>
<dbReference type="Pfam" id="PF14714">
    <property type="entry name" value="KH_dom-like"/>
    <property type="match status" value="1"/>
</dbReference>
<dbReference type="InterPro" id="IPR016484">
    <property type="entry name" value="GTPase_Der"/>
</dbReference>
<keyword evidence="4" id="KW-0444">Lipid biosynthesis</keyword>